<name>A0A1G5XAS9_9EURY</name>
<dbReference type="SMART" id="SM00634">
    <property type="entry name" value="BID_1"/>
    <property type="match status" value="2"/>
</dbReference>
<organism evidence="3 4">
    <name type="scientific">Methanobrevibacter millerae</name>
    <dbReference type="NCBI Taxonomy" id="230361"/>
    <lineage>
        <taxon>Archaea</taxon>
        <taxon>Methanobacteriati</taxon>
        <taxon>Methanobacteriota</taxon>
        <taxon>Methanomada group</taxon>
        <taxon>Methanobacteria</taxon>
        <taxon>Methanobacteriales</taxon>
        <taxon>Methanobacteriaceae</taxon>
        <taxon>Methanobrevibacter</taxon>
    </lineage>
</organism>
<protein>
    <recommendedName>
        <fullName evidence="2">Big-1 domain-containing protein</fullName>
    </recommendedName>
</protein>
<dbReference type="AlphaFoldDB" id="A0A1G5XAS9"/>
<dbReference type="InterPro" id="IPR003344">
    <property type="entry name" value="Big_1_dom"/>
</dbReference>
<evidence type="ECO:0000256" key="1">
    <source>
        <dbReference type="ARBA" id="ARBA00010116"/>
    </source>
</evidence>
<dbReference type="OrthoDB" id="78465at2157"/>
<evidence type="ECO:0000259" key="2">
    <source>
        <dbReference type="SMART" id="SM00634"/>
    </source>
</evidence>
<gene>
    <name evidence="3" type="ORF">SAMN02910315_02075</name>
</gene>
<evidence type="ECO:0000313" key="3">
    <source>
        <dbReference type="EMBL" id="SDA67362.1"/>
    </source>
</evidence>
<keyword evidence="4" id="KW-1185">Reference proteome</keyword>
<accession>A0A1G5XAS9</accession>
<dbReference type="InterPro" id="IPR021779">
    <property type="entry name" value="DUF3344"/>
</dbReference>
<comment type="similarity">
    <text evidence="1">Belongs to the intimin/invasin family.</text>
</comment>
<dbReference type="Proteomes" id="UP000323439">
    <property type="component" value="Unassembled WGS sequence"/>
</dbReference>
<dbReference type="RefSeq" id="WP_149732565.1">
    <property type="nucleotide sequence ID" value="NZ_FMXB01000020.1"/>
</dbReference>
<evidence type="ECO:0000313" key="4">
    <source>
        <dbReference type="Proteomes" id="UP000323439"/>
    </source>
</evidence>
<feature type="domain" description="Big-1" evidence="2">
    <location>
        <begin position="823"/>
        <end position="913"/>
    </location>
</feature>
<feature type="domain" description="Big-1" evidence="2">
    <location>
        <begin position="661"/>
        <end position="740"/>
    </location>
</feature>
<proteinExistence type="inferred from homology"/>
<reference evidence="3 4" key="1">
    <citation type="submission" date="2016-10" db="EMBL/GenBank/DDBJ databases">
        <authorList>
            <person name="Varghese N."/>
            <person name="Submissions S."/>
        </authorList>
    </citation>
    <scope>NUCLEOTIDE SEQUENCE [LARGE SCALE GENOMIC DNA]</scope>
    <source>
        <strain evidence="3 4">DSM 16643</strain>
    </source>
</reference>
<dbReference type="InterPro" id="IPR013783">
    <property type="entry name" value="Ig-like_fold"/>
</dbReference>
<dbReference type="Pfam" id="PF11824">
    <property type="entry name" value="DUF3344"/>
    <property type="match status" value="2"/>
</dbReference>
<sequence length="999" mass="109945">MNFKNIFLCFTVLFLISIMSGTVFADEAPAMSLVEEGTVSGDVAVHASNPFHPSGSLEYTIPDDVSQIRSANVIVSSYSGSGAPTYALYSNVTLDTGNGVEVLGYEDLRCDIPMANDPTVYRINDHTTKQFSDYQSSYNITDKVKDLSSGDTIKISVQNTRNPDYQFDGRIKMISLVLAYDDGDDDKITYWLNVGQSWTQTSRSNLIKTKNFNGEYDEVTFENIATSSYSALCRINGKLIYDPLYEKQGSYFIDDIWDIKDNFKVGIDTNFSYKASESGFGSFKSVVQLLKVSKYNITVNATITPQYKNTVYAGVINNLTVDVSSNKKIDVVVKLYEGKDVLYSENVTLSRGKTLMHCIDSKIRPITENTVNGNDNEKVNYTLVIEDAKGNIISETNSSFVLLYNGYFAKDLEYPNANPLLRKITVVGDVIVLNGDVYSAAGTTNRTDVFNLEFNGTVNTALLYVSYNWDKDVNGDFNTWNVTFNNVSIAPVASYRDQSNLGTSGRYGYGLIVFNVTDLAVSGENVFSFNKTAKICAVYPSSLIVLTDNDESSIKTVYILEESDLLYTKYNMGLPTGFNTLFEITDGNATLYVFAAGAQSGEGNIIVNGETYENVWNGTTNTFDMFKTDVNATDVEIYFEATGGSILGLHQMIVVEYENYLSVEVPEVVKYFKGSERLVVNVKDYNGNPVSNRTVNITLNGVTYSRTTDENGSASMALGLNSGKYNVTADVDGFKTESSVTILPTVNGTDVVKVFRNATQYYATFRDSEGNYLSNGTEVTFNINGVMYKRYINGNEGKARLNLNLEQGTYVITAINPVNGEMAANNITVIPRIVNNNDLVKYYRNGSQYYVSILGDDGKPVGANETVTFNINGVMYERKTNVSGVARLNINLQPGEYVITAMYGGCNVANNITVLPVLTAENVTMSYKDGTKFKATLVDGEGNPLANTNVTFNINGVFYQRTTNATGVAALNINLMPGEYIITSSYNDANIANTIKING</sequence>
<dbReference type="Gene3D" id="2.60.40.10">
    <property type="entry name" value="Immunoglobulins"/>
    <property type="match status" value="2"/>
</dbReference>
<dbReference type="SUPFAM" id="SSF49373">
    <property type="entry name" value="Invasin/intimin cell-adhesion fragments"/>
    <property type="match status" value="2"/>
</dbReference>
<dbReference type="EMBL" id="FMXB01000020">
    <property type="protein sequence ID" value="SDA67362.1"/>
    <property type="molecule type" value="Genomic_DNA"/>
</dbReference>
<dbReference type="InterPro" id="IPR008964">
    <property type="entry name" value="Invasin/intimin_cell_adhesion"/>
</dbReference>